<dbReference type="InterPro" id="IPR029070">
    <property type="entry name" value="Chitinase_insertion_sf"/>
</dbReference>
<evidence type="ECO:0000313" key="1">
    <source>
        <dbReference type="EMBL" id="SGY93004.1"/>
    </source>
</evidence>
<dbReference type="STRING" id="796604.A0A2X0MF24"/>
<name>A0A2X0MF24_9BASI</name>
<dbReference type="Proteomes" id="UP000249464">
    <property type="component" value="Unassembled WGS sequence"/>
</dbReference>
<dbReference type="EMBL" id="FQNC01000062">
    <property type="protein sequence ID" value="SGY93004.1"/>
    <property type="molecule type" value="Genomic_DNA"/>
</dbReference>
<keyword evidence="2" id="KW-1185">Reference proteome</keyword>
<gene>
    <name evidence="1" type="primary">BQ5605_C037g11566</name>
    <name evidence="1" type="ORF">BQ5605_C037G11566</name>
</gene>
<sequence length="121" mass="13503">MEATQDKRNVFTKNRTEANNTVVDVCGVRTASYTGMSPVFERHRVGSRGWTRHVDACSATPFLFNLKTKVMINYDDASSAGEKTKYALSQGLKGVYTFDPTGFNEGVLKTIRKKLDATAEW</sequence>
<accession>A0A2X0MF24</accession>
<dbReference type="Gene3D" id="3.10.50.10">
    <property type="match status" value="1"/>
</dbReference>
<evidence type="ECO:0000313" key="2">
    <source>
        <dbReference type="Proteomes" id="UP000249464"/>
    </source>
</evidence>
<dbReference type="AlphaFoldDB" id="A0A2X0MF24"/>
<organism evidence="1 2">
    <name type="scientific">Microbotryum silenes-dioicae</name>
    <dbReference type="NCBI Taxonomy" id="796604"/>
    <lineage>
        <taxon>Eukaryota</taxon>
        <taxon>Fungi</taxon>
        <taxon>Dikarya</taxon>
        <taxon>Basidiomycota</taxon>
        <taxon>Pucciniomycotina</taxon>
        <taxon>Microbotryomycetes</taxon>
        <taxon>Microbotryales</taxon>
        <taxon>Microbotryaceae</taxon>
        <taxon>Microbotryum</taxon>
    </lineage>
</organism>
<proteinExistence type="predicted"/>
<protein>
    <submittedName>
        <fullName evidence="1">BQ5605_C037g11566 protein</fullName>
    </submittedName>
</protein>
<dbReference type="Gene3D" id="3.20.20.80">
    <property type="entry name" value="Glycosidases"/>
    <property type="match status" value="1"/>
</dbReference>
<reference evidence="1 2" key="1">
    <citation type="submission" date="2016-11" db="EMBL/GenBank/DDBJ databases">
        <authorList>
            <person name="Jaros S."/>
            <person name="Januszkiewicz K."/>
            <person name="Wedrychowicz H."/>
        </authorList>
    </citation>
    <scope>NUCLEOTIDE SEQUENCE [LARGE SCALE GENOMIC DNA]</scope>
</reference>